<evidence type="ECO:0000256" key="5">
    <source>
        <dbReference type="ARBA" id="ARBA00022588"/>
    </source>
</evidence>
<dbReference type="FunCoup" id="A0A7I4A8D9">
    <property type="interactions" value="2030"/>
</dbReference>
<evidence type="ECO:0000256" key="6">
    <source>
        <dbReference type="ARBA" id="ARBA00022664"/>
    </source>
</evidence>
<keyword evidence="6" id="KW-0507">mRNA processing</keyword>
<evidence type="ECO:0000313" key="18">
    <source>
        <dbReference type="Proteomes" id="UP000006727"/>
    </source>
</evidence>
<dbReference type="Pfam" id="PF00397">
    <property type="entry name" value="WW"/>
    <property type="match status" value="2"/>
</dbReference>
<dbReference type="Gene3D" id="3.40.30.10">
    <property type="entry name" value="Glutaredoxin"/>
    <property type="match status" value="1"/>
</dbReference>
<dbReference type="Gramene" id="Pp3c10_1896V3.2">
    <property type="protein sequence ID" value="Pp3c10_1896V3.2"/>
    <property type="gene ID" value="Pp3c10_1896"/>
</dbReference>
<feature type="compositionally biased region" description="Pro residues" evidence="15">
    <location>
        <begin position="204"/>
        <end position="218"/>
    </location>
</feature>
<dbReference type="PANTHER" id="PTHR21737:SF3">
    <property type="entry name" value="POLYGLUTAMINE-BINDING PROTEIN 1"/>
    <property type="match status" value="1"/>
</dbReference>
<dbReference type="Gene3D" id="2.20.70.10">
    <property type="match status" value="2"/>
</dbReference>
<dbReference type="GO" id="GO:0016604">
    <property type="term" value="C:nuclear body"/>
    <property type="evidence" value="ECO:0000318"/>
    <property type="project" value="GO_Central"/>
</dbReference>
<dbReference type="PANTHER" id="PTHR21737">
    <property type="entry name" value="POLYGLUTAMINE BINDING PROTEIN 1/MARVEL MEMBRANE-ASSOCIATING DOMAIN CONTAINING 3"/>
    <property type="match status" value="1"/>
</dbReference>
<evidence type="ECO:0000256" key="8">
    <source>
        <dbReference type="ARBA" id="ARBA00022859"/>
    </source>
</evidence>
<dbReference type="PROSITE" id="PS50020">
    <property type="entry name" value="WW_DOMAIN_2"/>
    <property type="match status" value="2"/>
</dbReference>
<dbReference type="InParanoid" id="A0A7I4A8D9"/>
<feature type="compositionally biased region" description="Low complexity" evidence="15">
    <location>
        <begin position="352"/>
        <end position="375"/>
    </location>
</feature>
<keyword evidence="4" id="KW-0597">Phosphoprotein</keyword>
<evidence type="ECO:0000256" key="14">
    <source>
        <dbReference type="ARBA" id="ARBA00046362"/>
    </source>
</evidence>
<dbReference type="EnsemblPlants" id="Pp3c10_1896V3.2">
    <property type="protein sequence ID" value="Pp3c10_1896V3.2"/>
    <property type="gene ID" value="Pp3c10_1896"/>
</dbReference>
<name>A0A7I4A8D9_PHYPA</name>
<accession>A0A7I4A8D9</accession>
<sequence>MCCRRAGSTRWCLLWNKFVNKFRTHCFLTGMKGGQLPASDNPPPLGTPVDDGPEGNHSVRPLAPGVPGVLSPGLQYQQHAQGPPFMGYQRPPCQQMNHFRPSGAQPPHQQGLSFQPNIQNPPQHFPRGPSNGPFPSRPNHQFPNFSLQQYPSNPDGQSNPGQLPPSRPPFNHSQQFPQQFSFHHRPAGNHADPSFQGPPISGVGPPPSHGGPNPPHSGLPPSVFPLSQGQQHERQFQPQAQPYISPSRSDSAARGLSVDSISGPLNGSAPLSKPNQPRSDLSGLPDSQPSQLPHHGQQPAHPRDAFPQVMQGGTGGGGPSPQWASQGQPPPQIQMPHVQSQRPWPPQPFTLPSQGPSQQSYPQGLLGPQVPQQQTQRKRQTGFHDAPISHLQGELNSDQFGENSAAQEKTKDQQLPRKRKSRWDPAPEDKDSPGVEHEERTAGGWPRGPPQDQCKPGPSPGYAQNGHAFFDNRDVARFRMEAAVQEAVLREQEASAHDVIAQHRRDNRAFDTLDTSERDVLSARHDEGTLKEKLLKMTSEHRLEMASKRGRPTQLEQENMEIGNGYGVPGGGAYYNSARPPMFTSAAVPNVYKPDFNGPTFDRSHSGHFEGSRGVSDGSERFNSVGVKMSARGVIDVQAGALGRDVDQRVVTDLDGIGKKGDLPDFLKEKLQARGILKDGPNNIIQNVNTSETESTDMLPPGWVEGKDPESGVTYYYNQTTGKSQWERPAPKALLLPPPPPPSLSLLPADWQEATDSASGQKYYYNIKTNETRWERPTGAAADDNSENHASTGNGDVSSAAINGSKFKKCLGCQGWGRGLVQAWNYCNHCTRVLNIAVPPQHASLGAKRSAAAAAANSAADGVEPAEEHEPEFKHKWQADIAAAVRVEVIKKDPKQKLGLKSPITKVNRRDPRKRGPVDSDVLDPMDPSSYSDAPRGGWGVGLKGQQPKAADTTATGPLFQQRPYPSPGAVLRRNAELAGQQGKPAGPNFAPIHKRGDGSDGLGDAD</sequence>
<evidence type="ECO:0000256" key="3">
    <source>
        <dbReference type="ARBA" id="ARBA00021117"/>
    </source>
</evidence>
<keyword evidence="10" id="KW-0804">Transcription</keyword>
<reference evidence="17 18" key="1">
    <citation type="journal article" date="2008" name="Science">
        <title>The Physcomitrella genome reveals evolutionary insights into the conquest of land by plants.</title>
        <authorList>
            <person name="Rensing S."/>
            <person name="Lang D."/>
            <person name="Zimmer A."/>
            <person name="Terry A."/>
            <person name="Salamov A."/>
            <person name="Shapiro H."/>
            <person name="Nishiyama T."/>
            <person name="Perroud P.-F."/>
            <person name="Lindquist E."/>
            <person name="Kamisugi Y."/>
            <person name="Tanahashi T."/>
            <person name="Sakakibara K."/>
            <person name="Fujita T."/>
            <person name="Oishi K."/>
            <person name="Shin-I T."/>
            <person name="Kuroki Y."/>
            <person name="Toyoda A."/>
            <person name="Suzuki Y."/>
            <person name="Hashimoto A."/>
            <person name="Yamaguchi K."/>
            <person name="Sugano A."/>
            <person name="Kohara Y."/>
            <person name="Fujiyama A."/>
            <person name="Anterola A."/>
            <person name="Aoki S."/>
            <person name="Ashton N."/>
            <person name="Barbazuk W.B."/>
            <person name="Barker E."/>
            <person name="Bennetzen J."/>
            <person name="Bezanilla M."/>
            <person name="Blankenship R."/>
            <person name="Cho S.H."/>
            <person name="Dutcher S."/>
            <person name="Estelle M."/>
            <person name="Fawcett J.A."/>
            <person name="Gundlach H."/>
            <person name="Hanada K."/>
            <person name="Heyl A."/>
            <person name="Hicks K.A."/>
            <person name="Hugh J."/>
            <person name="Lohr M."/>
            <person name="Mayer K."/>
            <person name="Melkozernov A."/>
            <person name="Murata T."/>
            <person name="Nelson D."/>
            <person name="Pils B."/>
            <person name="Prigge M."/>
            <person name="Reiss B."/>
            <person name="Renner T."/>
            <person name="Rombauts S."/>
            <person name="Rushton P."/>
            <person name="Sanderfoot A."/>
            <person name="Schween G."/>
            <person name="Shiu S.-H."/>
            <person name="Stueber K."/>
            <person name="Theodoulou F.L."/>
            <person name="Tu H."/>
            <person name="Van de Peer Y."/>
            <person name="Verrier P.J."/>
            <person name="Waters E."/>
            <person name="Wood A."/>
            <person name="Yang L."/>
            <person name="Cove D."/>
            <person name="Cuming A."/>
            <person name="Hasebe M."/>
            <person name="Lucas S."/>
            <person name="Mishler D.B."/>
            <person name="Reski R."/>
            <person name="Grigoriev I."/>
            <person name="Quatrano R.S."/>
            <person name="Boore J.L."/>
        </authorList>
    </citation>
    <scope>NUCLEOTIDE SEQUENCE [LARGE SCALE GENOMIC DNA]</scope>
    <source>
        <strain evidence="17 18">cv. Gransden 2004</strain>
    </source>
</reference>
<dbReference type="AlphaFoldDB" id="A0A7I4A8D9"/>
<keyword evidence="8" id="KW-0391">Immunity</keyword>
<feature type="compositionally biased region" description="Basic and acidic residues" evidence="15">
    <location>
        <begin position="422"/>
        <end position="441"/>
    </location>
</feature>
<keyword evidence="11" id="KW-0508">mRNA splicing</keyword>
<evidence type="ECO:0000256" key="11">
    <source>
        <dbReference type="ARBA" id="ARBA00023187"/>
    </source>
</evidence>
<dbReference type="GO" id="GO:0043021">
    <property type="term" value="F:ribonucleoprotein complex binding"/>
    <property type="evidence" value="ECO:0000318"/>
    <property type="project" value="GO_Central"/>
</dbReference>
<organism evidence="17 18">
    <name type="scientific">Physcomitrium patens</name>
    <name type="common">Spreading-leaved earth moss</name>
    <name type="synonym">Physcomitrella patens</name>
    <dbReference type="NCBI Taxonomy" id="3218"/>
    <lineage>
        <taxon>Eukaryota</taxon>
        <taxon>Viridiplantae</taxon>
        <taxon>Streptophyta</taxon>
        <taxon>Embryophyta</taxon>
        <taxon>Bryophyta</taxon>
        <taxon>Bryophytina</taxon>
        <taxon>Bryopsida</taxon>
        <taxon>Funariidae</taxon>
        <taxon>Funariales</taxon>
        <taxon>Funariaceae</taxon>
        <taxon>Physcomitrium</taxon>
    </lineage>
</organism>
<evidence type="ECO:0000256" key="4">
    <source>
        <dbReference type="ARBA" id="ARBA00022553"/>
    </source>
</evidence>
<dbReference type="Proteomes" id="UP000006727">
    <property type="component" value="Chromosome 10"/>
</dbReference>
<reference evidence="17" key="3">
    <citation type="submission" date="2020-12" db="UniProtKB">
        <authorList>
            <consortium name="EnsemblPlants"/>
        </authorList>
    </citation>
    <scope>IDENTIFICATION</scope>
</reference>
<feature type="compositionally biased region" description="Polar residues" evidence="15">
    <location>
        <begin position="273"/>
        <end position="291"/>
    </location>
</feature>
<dbReference type="InterPro" id="IPR001202">
    <property type="entry name" value="WW_dom"/>
</dbReference>
<feature type="compositionally biased region" description="Polar residues" evidence="15">
    <location>
        <begin position="225"/>
        <end position="250"/>
    </location>
</feature>
<evidence type="ECO:0000313" key="17">
    <source>
        <dbReference type="EnsemblPlants" id="Pp3c10_1896V3.2"/>
    </source>
</evidence>
<dbReference type="PROSITE" id="PS01159">
    <property type="entry name" value="WW_DOMAIN_1"/>
    <property type="match status" value="2"/>
</dbReference>
<keyword evidence="18" id="KW-1185">Reference proteome</keyword>
<evidence type="ECO:0000256" key="10">
    <source>
        <dbReference type="ARBA" id="ARBA00023163"/>
    </source>
</evidence>
<dbReference type="CDD" id="cd00201">
    <property type="entry name" value="WW"/>
    <property type="match status" value="2"/>
</dbReference>
<feature type="domain" description="WW" evidence="16">
    <location>
        <begin position="745"/>
        <end position="779"/>
    </location>
</feature>
<evidence type="ECO:0000256" key="2">
    <source>
        <dbReference type="ARBA" id="ARBA00004463"/>
    </source>
</evidence>
<evidence type="ECO:0000256" key="13">
    <source>
        <dbReference type="ARBA" id="ARBA00042167"/>
    </source>
</evidence>
<dbReference type="GO" id="GO:0045087">
    <property type="term" value="P:innate immune response"/>
    <property type="evidence" value="ECO:0007669"/>
    <property type="project" value="UniProtKB-KW"/>
</dbReference>
<feature type="compositionally biased region" description="Polar residues" evidence="15">
    <location>
        <begin position="107"/>
        <end position="122"/>
    </location>
</feature>
<evidence type="ECO:0000256" key="15">
    <source>
        <dbReference type="SAM" id="MobiDB-lite"/>
    </source>
</evidence>
<dbReference type="SMART" id="SM00456">
    <property type="entry name" value="WW"/>
    <property type="match status" value="2"/>
</dbReference>
<comment type="subunit">
    <text evidence="14">Interacts with POU3F2/Brn-2, ATXN1, TXNL4A, HTT and AR. Interaction with ATXN1 correlates positively with the length of the polyglutamine tract. Interacts with RNA polymerase II large subunit in a phosphorylation-dependent manner. Forms a ternary complex with ATXN1 mutant and phosphorylated RNA polymerase II. Interacts (via C-terminus) with TXNL4A and CD2BP2. Interacts (via WW domain) with ATN1 and SF3B1, and may interact with additional splice factors. Interacts (via WW domain) with WBP11; Leading to reduce interaction between PQBP1 and TXNL4A. Interacts with CAPRIN1. Interacts with DDX1. Interacts with SFPQ. Interacts with KHSRP.</text>
</comment>
<evidence type="ECO:0000256" key="1">
    <source>
        <dbReference type="ARBA" id="ARBA00004324"/>
    </source>
</evidence>
<evidence type="ECO:0000256" key="7">
    <source>
        <dbReference type="ARBA" id="ARBA00022737"/>
    </source>
</evidence>
<dbReference type="SUPFAM" id="SSF51045">
    <property type="entry name" value="WW domain"/>
    <property type="match status" value="2"/>
</dbReference>
<feature type="compositionally biased region" description="Polar residues" evidence="15">
    <location>
        <begin position="394"/>
        <end position="407"/>
    </location>
</feature>
<feature type="compositionally biased region" description="Basic and acidic residues" evidence="15">
    <location>
        <begin position="908"/>
        <end position="918"/>
    </location>
</feature>
<dbReference type="GO" id="GO:0000380">
    <property type="term" value="P:alternative mRNA splicing, via spliceosome"/>
    <property type="evidence" value="ECO:0000318"/>
    <property type="project" value="GO_Central"/>
</dbReference>
<feature type="compositionally biased region" description="Low complexity" evidence="15">
    <location>
        <begin position="169"/>
        <end position="181"/>
    </location>
</feature>
<feature type="region of interest" description="Disordered" evidence="15">
    <location>
        <begin position="34"/>
        <end position="467"/>
    </location>
</feature>
<feature type="domain" description="WW" evidence="16">
    <location>
        <begin position="697"/>
        <end position="731"/>
    </location>
</feature>
<dbReference type="InterPro" id="IPR036020">
    <property type="entry name" value="WW_dom_sf"/>
</dbReference>
<keyword evidence="7" id="KW-0677">Repeat</keyword>
<comment type="subcellular location">
    <subcellularLocation>
        <location evidence="2">Cytoplasmic granule</location>
    </subcellularLocation>
    <subcellularLocation>
        <location evidence="1">Nucleus speckle</location>
    </subcellularLocation>
</comment>
<protein>
    <recommendedName>
        <fullName evidence="3">Polyglutamine-binding protein 1</fullName>
    </recommendedName>
    <alternativeName>
        <fullName evidence="13">Polyglutamine tract-binding protein 1</fullName>
    </alternativeName>
</protein>
<dbReference type="EMBL" id="ABEU02000010">
    <property type="status" value="NOT_ANNOTATED_CDS"/>
    <property type="molecule type" value="Genomic_DNA"/>
</dbReference>
<keyword evidence="9" id="KW-0805">Transcription regulation</keyword>
<feature type="compositionally biased region" description="Polar residues" evidence="15">
    <location>
        <begin position="138"/>
        <end position="161"/>
    </location>
</feature>
<evidence type="ECO:0000259" key="16">
    <source>
        <dbReference type="PROSITE" id="PS50020"/>
    </source>
</evidence>
<reference evidence="17 18" key="2">
    <citation type="journal article" date="2018" name="Plant J.">
        <title>The Physcomitrella patens chromosome-scale assembly reveals moss genome structure and evolution.</title>
        <authorList>
            <person name="Lang D."/>
            <person name="Ullrich K.K."/>
            <person name="Murat F."/>
            <person name="Fuchs J."/>
            <person name="Jenkins J."/>
            <person name="Haas F.B."/>
            <person name="Piednoel M."/>
            <person name="Gundlach H."/>
            <person name="Van Bel M."/>
            <person name="Meyberg R."/>
            <person name="Vives C."/>
            <person name="Morata J."/>
            <person name="Symeonidi A."/>
            <person name="Hiss M."/>
            <person name="Muchero W."/>
            <person name="Kamisugi Y."/>
            <person name="Saleh O."/>
            <person name="Blanc G."/>
            <person name="Decker E.L."/>
            <person name="van Gessel N."/>
            <person name="Grimwood J."/>
            <person name="Hayes R.D."/>
            <person name="Graham S.W."/>
            <person name="Gunter L.E."/>
            <person name="McDaniel S.F."/>
            <person name="Hoernstein S.N.W."/>
            <person name="Larsson A."/>
            <person name="Li F.W."/>
            <person name="Perroud P.F."/>
            <person name="Phillips J."/>
            <person name="Ranjan P."/>
            <person name="Rokshar D.S."/>
            <person name="Rothfels C.J."/>
            <person name="Schneider L."/>
            <person name="Shu S."/>
            <person name="Stevenson D.W."/>
            <person name="Thummler F."/>
            <person name="Tillich M."/>
            <person name="Villarreal Aguilar J.C."/>
            <person name="Widiez T."/>
            <person name="Wong G.K."/>
            <person name="Wymore A."/>
            <person name="Zhang Y."/>
            <person name="Zimmer A.D."/>
            <person name="Quatrano R.S."/>
            <person name="Mayer K.F.X."/>
            <person name="Goodstein D."/>
            <person name="Casacuberta J.M."/>
            <person name="Vandepoele K."/>
            <person name="Reski R."/>
            <person name="Cuming A.C."/>
            <person name="Tuskan G.A."/>
            <person name="Maumus F."/>
            <person name="Salse J."/>
            <person name="Schmutz J."/>
            <person name="Rensing S.A."/>
        </authorList>
    </citation>
    <scope>NUCLEOTIDE SEQUENCE [LARGE SCALE GENOMIC DNA]</scope>
    <source>
        <strain evidence="17 18">cv. Gransden 2004</strain>
    </source>
</reference>
<keyword evidence="5" id="KW-0399">Innate immunity</keyword>
<dbReference type="GO" id="GO:0016607">
    <property type="term" value="C:nuclear speck"/>
    <property type="evidence" value="ECO:0007669"/>
    <property type="project" value="UniProtKB-SubCell"/>
</dbReference>
<feature type="region of interest" description="Disordered" evidence="15">
    <location>
        <begin position="900"/>
        <end position="1007"/>
    </location>
</feature>
<keyword evidence="12" id="KW-0539">Nucleus</keyword>
<dbReference type="GO" id="GO:0005737">
    <property type="term" value="C:cytoplasm"/>
    <property type="evidence" value="ECO:0000318"/>
    <property type="project" value="GO_Central"/>
</dbReference>
<proteinExistence type="predicted"/>
<evidence type="ECO:0000256" key="12">
    <source>
        <dbReference type="ARBA" id="ARBA00023242"/>
    </source>
</evidence>
<evidence type="ECO:0000256" key="9">
    <source>
        <dbReference type="ARBA" id="ARBA00023015"/>
    </source>
</evidence>